<dbReference type="EMBL" id="AGUE01000151">
    <property type="protein sequence ID" value="EHK98420.1"/>
    <property type="molecule type" value="Genomic_DNA"/>
</dbReference>
<dbReference type="GO" id="GO:0003676">
    <property type="term" value="F:nucleic acid binding"/>
    <property type="evidence" value="ECO:0007669"/>
    <property type="project" value="InterPro"/>
</dbReference>
<keyword evidence="5" id="KW-0378">Hydrolase</keyword>
<dbReference type="AlphaFoldDB" id="H0ESU8"/>
<dbReference type="GO" id="GO:0004519">
    <property type="term" value="F:endonuclease activity"/>
    <property type="evidence" value="ECO:0007669"/>
    <property type="project" value="UniProtKB-KW"/>
</dbReference>
<comment type="similarity">
    <text evidence="1">Belongs to the nuclease type I family.</text>
</comment>
<protein>
    <submittedName>
        <fullName evidence="8">Putative Nuclease S1</fullName>
    </submittedName>
</protein>
<dbReference type="Proteomes" id="UP000005446">
    <property type="component" value="Unassembled WGS sequence"/>
</dbReference>
<evidence type="ECO:0000313" key="8">
    <source>
        <dbReference type="EMBL" id="EHK98420.1"/>
    </source>
</evidence>
<evidence type="ECO:0000256" key="3">
    <source>
        <dbReference type="ARBA" id="ARBA00022723"/>
    </source>
</evidence>
<accession>H0ESU8</accession>
<gene>
    <name evidence="8" type="ORF">M7I_5795</name>
</gene>
<organism evidence="8 9">
    <name type="scientific">Glarea lozoyensis (strain ATCC 74030 / MF5533)</name>
    <dbReference type="NCBI Taxonomy" id="1104152"/>
    <lineage>
        <taxon>Eukaryota</taxon>
        <taxon>Fungi</taxon>
        <taxon>Dikarya</taxon>
        <taxon>Ascomycota</taxon>
        <taxon>Pezizomycotina</taxon>
        <taxon>Leotiomycetes</taxon>
        <taxon>Helotiales</taxon>
        <taxon>Helotiaceae</taxon>
        <taxon>Glarea</taxon>
    </lineage>
</organism>
<keyword evidence="7" id="KW-0325">Glycoprotein</keyword>
<dbReference type="GO" id="GO:0006308">
    <property type="term" value="P:DNA catabolic process"/>
    <property type="evidence" value="ECO:0007669"/>
    <property type="project" value="InterPro"/>
</dbReference>
<sequence length="77" mass="8167">MSLGDPEGSALIWAGESNAFVCSTVLPEGKEGVEGVELSGKYFENAVPAVESLVARAGFRLAEWLDLIALGVERDEL</sequence>
<evidence type="ECO:0000256" key="7">
    <source>
        <dbReference type="ARBA" id="ARBA00023180"/>
    </source>
</evidence>
<dbReference type="OrthoDB" id="441446at2759"/>
<evidence type="ECO:0000256" key="4">
    <source>
        <dbReference type="ARBA" id="ARBA00022759"/>
    </source>
</evidence>
<evidence type="ECO:0000313" key="9">
    <source>
        <dbReference type="Proteomes" id="UP000005446"/>
    </source>
</evidence>
<keyword evidence="3" id="KW-0479">Metal-binding</keyword>
<keyword evidence="9" id="KW-1185">Reference proteome</keyword>
<dbReference type="HOGENOM" id="CLU_2638276_0_0_1"/>
<dbReference type="GO" id="GO:0016788">
    <property type="term" value="F:hydrolase activity, acting on ester bonds"/>
    <property type="evidence" value="ECO:0007669"/>
    <property type="project" value="InterPro"/>
</dbReference>
<dbReference type="Pfam" id="PF02265">
    <property type="entry name" value="S1-P1_nuclease"/>
    <property type="match status" value="1"/>
</dbReference>
<name>H0ESU8_GLAL7</name>
<dbReference type="InterPro" id="IPR003154">
    <property type="entry name" value="S1/P1nuclease"/>
</dbReference>
<proteinExistence type="inferred from homology"/>
<dbReference type="SUPFAM" id="SSF48537">
    <property type="entry name" value="Phospholipase C/P1 nuclease"/>
    <property type="match status" value="1"/>
</dbReference>
<evidence type="ECO:0000256" key="5">
    <source>
        <dbReference type="ARBA" id="ARBA00022801"/>
    </source>
</evidence>
<evidence type="ECO:0000256" key="6">
    <source>
        <dbReference type="ARBA" id="ARBA00023157"/>
    </source>
</evidence>
<evidence type="ECO:0000256" key="2">
    <source>
        <dbReference type="ARBA" id="ARBA00022722"/>
    </source>
</evidence>
<dbReference type="InParanoid" id="H0ESU8"/>
<keyword evidence="6" id="KW-1015">Disulfide bond</keyword>
<dbReference type="GO" id="GO:0046872">
    <property type="term" value="F:metal ion binding"/>
    <property type="evidence" value="ECO:0007669"/>
    <property type="project" value="UniProtKB-KW"/>
</dbReference>
<keyword evidence="4" id="KW-0255">Endonuclease</keyword>
<dbReference type="InterPro" id="IPR008947">
    <property type="entry name" value="PLipase_C/P1_nuclease_dom_sf"/>
</dbReference>
<comment type="caution">
    <text evidence="8">The sequence shown here is derived from an EMBL/GenBank/DDBJ whole genome shotgun (WGS) entry which is preliminary data.</text>
</comment>
<keyword evidence="2" id="KW-0540">Nuclease</keyword>
<reference evidence="8 9" key="1">
    <citation type="journal article" date="2012" name="Eukaryot. Cell">
        <title>Genome sequence of the fungus Glarea lozoyensis: the first genome sequence of a species from the Helotiaceae family.</title>
        <authorList>
            <person name="Youssar L."/>
            <person name="Gruening B.A."/>
            <person name="Erxleben A."/>
            <person name="Guenther S."/>
            <person name="Huettel W."/>
        </authorList>
    </citation>
    <scope>NUCLEOTIDE SEQUENCE [LARGE SCALE GENOMIC DNA]</scope>
    <source>
        <strain evidence="9">ATCC 74030 / MF5533</strain>
    </source>
</reference>
<evidence type="ECO:0000256" key="1">
    <source>
        <dbReference type="ARBA" id="ARBA00009547"/>
    </source>
</evidence>
<dbReference type="Gene3D" id="1.10.575.10">
    <property type="entry name" value="P1 Nuclease"/>
    <property type="match status" value="1"/>
</dbReference>